<keyword evidence="2" id="KW-1185">Reference proteome</keyword>
<dbReference type="Gramene" id="PGSC0003DMT400011533">
    <property type="protein sequence ID" value="PGSC0003DMT400011533"/>
    <property type="gene ID" value="PGSC0003DMG400004536"/>
</dbReference>
<name>M0ZZP7_SOLTU</name>
<evidence type="ECO:0000313" key="2">
    <source>
        <dbReference type="Proteomes" id="UP000011115"/>
    </source>
</evidence>
<dbReference type="Proteomes" id="UP000011115">
    <property type="component" value="Unassembled WGS sequence"/>
</dbReference>
<dbReference type="STRING" id="4113.M0ZZP7"/>
<organism evidence="1 2">
    <name type="scientific">Solanum tuberosum</name>
    <name type="common">Potato</name>
    <dbReference type="NCBI Taxonomy" id="4113"/>
    <lineage>
        <taxon>Eukaryota</taxon>
        <taxon>Viridiplantae</taxon>
        <taxon>Streptophyta</taxon>
        <taxon>Embryophyta</taxon>
        <taxon>Tracheophyta</taxon>
        <taxon>Spermatophyta</taxon>
        <taxon>Magnoliopsida</taxon>
        <taxon>eudicotyledons</taxon>
        <taxon>Gunneridae</taxon>
        <taxon>Pentapetalae</taxon>
        <taxon>asterids</taxon>
        <taxon>lamiids</taxon>
        <taxon>Solanales</taxon>
        <taxon>Solanaceae</taxon>
        <taxon>Solanoideae</taxon>
        <taxon>Solaneae</taxon>
        <taxon>Solanum</taxon>
    </lineage>
</organism>
<reference evidence="2" key="1">
    <citation type="journal article" date="2011" name="Nature">
        <title>Genome sequence and analysis of the tuber crop potato.</title>
        <authorList>
            <consortium name="The Potato Genome Sequencing Consortium"/>
        </authorList>
    </citation>
    <scope>NUCLEOTIDE SEQUENCE [LARGE SCALE GENOMIC DNA]</scope>
    <source>
        <strain evidence="2">cv. DM1-3 516 R44</strain>
    </source>
</reference>
<dbReference type="InParanoid" id="M0ZZP7"/>
<evidence type="ECO:0000313" key="1">
    <source>
        <dbReference type="EnsemblPlants" id="PGSC0003DMT400011533"/>
    </source>
</evidence>
<dbReference type="AlphaFoldDB" id="M0ZZP7"/>
<accession>M0ZZP7</accession>
<proteinExistence type="predicted"/>
<dbReference type="PaxDb" id="4113-PGSC0003DMT400011533"/>
<dbReference type="EnsemblPlants" id="PGSC0003DMT400011533">
    <property type="protein sequence ID" value="PGSC0003DMT400011533"/>
    <property type="gene ID" value="PGSC0003DMG400004536"/>
</dbReference>
<sequence length="159" mass="17855">MVAAIEEIKEDDPKQEISETLRSTLIVEEKDKDQIDEETNLEGQISGEGIDDIIFGSAKADKQVIEELEKKYDDGIYHSAEATQEIDNQIITDSNEEAYIDDNSLCYKVGGSRILNVGVPNLPITDVYANSTIDRKLRERGSLETQQGDNLHRPLIFII</sequence>
<dbReference type="HOGENOM" id="CLU_1663757_0_0_1"/>
<protein>
    <submittedName>
        <fullName evidence="1">Uncharacterized protein</fullName>
    </submittedName>
</protein>
<reference evidence="1" key="2">
    <citation type="submission" date="2015-06" db="UniProtKB">
        <authorList>
            <consortium name="EnsemblPlants"/>
        </authorList>
    </citation>
    <scope>IDENTIFICATION</scope>
    <source>
        <strain evidence="1">DM1-3 516 R44</strain>
    </source>
</reference>